<evidence type="ECO:0000256" key="8">
    <source>
        <dbReference type="ARBA" id="ARBA00023170"/>
    </source>
</evidence>
<gene>
    <name evidence="12" type="ORF">GF359_05705</name>
</gene>
<dbReference type="EMBL" id="WJKJ01000182">
    <property type="protein sequence ID" value="MBD3364692.1"/>
    <property type="molecule type" value="Genomic_DNA"/>
</dbReference>
<keyword evidence="4" id="KW-0812">Transmembrane</keyword>
<evidence type="ECO:0000256" key="2">
    <source>
        <dbReference type="ARBA" id="ARBA00022448"/>
    </source>
</evidence>
<keyword evidence="5 10" id="KW-0732">Signal</keyword>
<evidence type="ECO:0000256" key="6">
    <source>
        <dbReference type="ARBA" id="ARBA00023077"/>
    </source>
</evidence>
<dbReference type="Pfam" id="PF13715">
    <property type="entry name" value="CarbopepD_reg_2"/>
    <property type="match status" value="1"/>
</dbReference>
<dbReference type="PANTHER" id="PTHR30069:SF29">
    <property type="entry name" value="HEMOGLOBIN AND HEMOGLOBIN-HAPTOGLOBIN-BINDING PROTEIN 1-RELATED"/>
    <property type="match status" value="1"/>
</dbReference>
<evidence type="ECO:0000256" key="4">
    <source>
        <dbReference type="ARBA" id="ARBA00022692"/>
    </source>
</evidence>
<sequence length="577" mass="62947">MNRCCMIISVLILTSSVLFAQTGQLGGRITDSETGRPLPGVAVSVSKTGKGAYTDHSGVYMIRDLPAGTCRIEISMISYKTENRTVTIQGGETTHLDIILRPKAIDVKGVVVTPGHYGISRGSDDSDQFLTVDEIKTTTGAWGDVYMSLSSLPGVTSHGPAAPIYVQGGRSEENLVLFDKGWVANPFHMDIGGGGVYSIFTPPLLSGVNLYTAGFGAEYGDCLSAVLDVDTRDGDYYDYKGSASLSMSNAELFIEGPIPGTNNRSAFMLSGRRSYFDILIGLSEYDEDFEVFPNYYDFTAKVSTRISVKHRIALTGLLAADNAVLKPTALDSTGGIIGNTEWYSKKGVVSAGWYASPSEYLNSQMVLSASLSDIEHLLGGVWHNDETKVVFALREDVTWSRPENHRVKTGLLADWRIHEVSANMPVLSHRLEHLRIDMPSVEMDTSLAEPFLGIYVADIWQVTKKVSLAPGMRTDYFFATDEITFSPRIAAAFEAGEKVVLRGAWGLYYQTPPLLELTEGHGNPELSSRRAQHIVGGIETELIPGFTVRLEGFYKSFDRLPLKDSTGSLTNEGEGYA</sequence>
<keyword evidence="8" id="KW-0675">Receptor</keyword>
<dbReference type="InterPro" id="IPR000531">
    <property type="entry name" value="Beta-barrel_TonB"/>
</dbReference>
<dbReference type="GO" id="GO:0044718">
    <property type="term" value="P:siderophore transmembrane transport"/>
    <property type="evidence" value="ECO:0007669"/>
    <property type="project" value="TreeGrafter"/>
</dbReference>
<keyword evidence="9" id="KW-0998">Cell outer membrane</keyword>
<dbReference type="Pfam" id="PF00593">
    <property type="entry name" value="TonB_dep_Rec_b-barrel"/>
    <property type="match status" value="1"/>
</dbReference>
<accession>A0A9D5QD34</accession>
<evidence type="ECO:0000256" key="10">
    <source>
        <dbReference type="SAM" id="SignalP"/>
    </source>
</evidence>
<evidence type="ECO:0000256" key="1">
    <source>
        <dbReference type="ARBA" id="ARBA00004571"/>
    </source>
</evidence>
<evidence type="ECO:0000313" key="12">
    <source>
        <dbReference type="EMBL" id="MBD3364692.1"/>
    </source>
</evidence>
<dbReference type="GO" id="GO:0015344">
    <property type="term" value="F:siderophore uptake transmembrane transporter activity"/>
    <property type="evidence" value="ECO:0007669"/>
    <property type="project" value="TreeGrafter"/>
</dbReference>
<keyword evidence="3" id="KW-1134">Transmembrane beta strand</keyword>
<feature type="domain" description="TonB-dependent receptor-like beta-barrel" evidence="11">
    <location>
        <begin position="452"/>
        <end position="571"/>
    </location>
</feature>
<dbReference type="AlphaFoldDB" id="A0A9D5QD34"/>
<dbReference type="PANTHER" id="PTHR30069">
    <property type="entry name" value="TONB-DEPENDENT OUTER MEMBRANE RECEPTOR"/>
    <property type="match status" value="1"/>
</dbReference>
<evidence type="ECO:0000256" key="5">
    <source>
        <dbReference type="ARBA" id="ARBA00022729"/>
    </source>
</evidence>
<comment type="caution">
    <text evidence="12">The sequence shown here is derived from an EMBL/GenBank/DDBJ whole genome shotgun (WGS) entry which is preliminary data.</text>
</comment>
<dbReference type="Proteomes" id="UP000630660">
    <property type="component" value="Unassembled WGS sequence"/>
</dbReference>
<name>A0A9D5QD34_UNCW3</name>
<dbReference type="SUPFAM" id="SSF56935">
    <property type="entry name" value="Porins"/>
    <property type="match status" value="1"/>
</dbReference>
<keyword evidence="7" id="KW-0472">Membrane</keyword>
<dbReference type="InterPro" id="IPR039426">
    <property type="entry name" value="TonB-dep_rcpt-like"/>
</dbReference>
<feature type="signal peptide" evidence="10">
    <location>
        <begin position="1"/>
        <end position="20"/>
    </location>
</feature>
<protein>
    <recommendedName>
        <fullName evidence="11">TonB-dependent receptor-like beta-barrel domain-containing protein</fullName>
    </recommendedName>
</protein>
<reference evidence="12" key="1">
    <citation type="submission" date="2019-11" db="EMBL/GenBank/DDBJ databases">
        <title>Microbial mats filling the niche in hypersaline microbial mats.</title>
        <authorList>
            <person name="Wong H.L."/>
            <person name="Macleod F.I."/>
            <person name="White R.A. III"/>
            <person name="Burns B.P."/>
        </authorList>
    </citation>
    <scope>NUCLEOTIDE SEQUENCE</scope>
    <source>
        <strain evidence="12">Bin_327</strain>
    </source>
</reference>
<evidence type="ECO:0000313" key="13">
    <source>
        <dbReference type="Proteomes" id="UP000630660"/>
    </source>
</evidence>
<dbReference type="SUPFAM" id="SSF49452">
    <property type="entry name" value="Starch-binding domain-like"/>
    <property type="match status" value="1"/>
</dbReference>
<dbReference type="GO" id="GO:0009279">
    <property type="term" value="C:cell outer membrane"/>
    <property type="evidence" value="ECO:0007669"/>
    <property type="project" value="UniProtKB-SubCell"/>
</dbReference>
<dbReference type="Gene3D" id="2.60.40.1120">
    <property type="entry name" value="Carboxypeptidase-like, regulatory domain"/>
    <property type="match status" value="1"/>
</dbReference>
<evidence type="ECO:0000256" key="7">
    <source>
        <dbReference type="ARBA" id="ARBA00023136"/>
    </source>
</evidence>
<dbReference type="GO" id="GO:0030246">
    <property type="term" value="F:carbohydrate binding"/>
    <property type="evidence" value="ECO:0007669"/>
    <property type="project" value="InterPro"/>
</dbReference>
<comment type="subcellular location">
    <subcellularLocation>
        <location evidence="1">Cell outer membrane</location>
        <topology evidence="1">Multi-pass membrane protein</topology>
    </subcellularLocation>
</comment>
<organism evidence="12 13">
    <name type="scientific">candidate division WOR-3 bacterium</name>
    <dbReference type="NCBI Taxonomy" id="2052148"/>
    <lineage>
        <taxon>Bacteria</taxon>
        <taxon>Bacteria division WOR-3</taxon>
    </lineage>
</organism>
<keyword evidence="6" id="KW-0798">TonB box</keyword>
<evidence type="ECO:0000259" key="11">
    <source>
        <dbReference type="Pfam" id="PF00593"/>
    </source>
</evidence>
<proteinExistence type="predicted"/>
<dbReference type="InterPro" id="IPR013784">
    <property type="entry name" value="Carb-bd-like_fold"/>
</dbReference>
<evidence type="ECO:0000256" key="3">
    <source>
        <dbReference type="ARBA" id="ARBA00022452"/>
    </source>
</evidence>
<dbReference type="Gene3D" id="2.40.170.20">
    <property type="entry name" value="TonB-dependent receptor, beta-barrel domain"/>
    <property type="match status" value="1"/>
</dbReference>
<feature type="chain" id="PRO_5038867096" description="TonB-dependent receptor-like beta-barrel domain-containing protein" evidence="10">
    <location>
        <begin position="21"/>
        <end position="577"/>
    </location>
</feature>
<keyword evidence="2" id="KW-0813">Transport</keyword>
<evidence type="ECO:0000256" key="9">
    <source>
        <dbReference type="ARBA" id="ARBA00023237"/>
    </source>
</evidence>
<feature type="non-terminal residue" evidence="12">
    <location>
        <position position="577"/>
    </location>
</feature>
<dbReference type="InterPro" id="IPR036942">
    <property type="entry name" value="Beta-barrel_TonB_sf"/>
</dbReference>